<evidence type="ECO:0000256" key="4">
    <source>
        <dbReference type="PROSITE-ProRule" id="PRU00042"/>
    </source>
</evidence>
<dbReference type="Gene3D" id="3.30.160.60">
    <property type="entry name" value="Classic Zinc Finger"/>
    <property type="match status" value="1"/>
</dbReference>
<keyword evidence="3" id="KW-0862">Zinc</keyword>
<feature type="region of interest" description="Disordered" evidence="5">
    <location>
        <begin position="80"/>
        <end position="120"/>
    </location>
</feature>
<organism evidence="7 8">
    <name type="scientific">Dispira parvispora</name>
    <dbReference type="NCBI Taxonomy" id="1520584"/>
    <lineage>
        <taxon>Eukaryota</taxon>
        <taxon>Fungi</taxon>
        <taxon>Fungi incertae sedis</taxon>
        <taxon>Zoopagomycota</taxon>
        <taxon>Kickxellomycotina</taxon>
        <taxon>Dimargaritomycetes</taxon>
        <taxon>Dimargaritales</taxon>
        <taxon>Dimargaritaceae</taxon>
        <taxon>Dispira</taxon>
    </lineage>
</organism>
<keyword evidence="8" id="KW-1185">Reference proteome</keyword>
<evidence type="ECO:0000256" key="2">
    <source>
        <dbReference type="ARBA" id="ARBA00022771"/>
    </source>
</evidence>
<feature type="domain" description="C2H2-type" evidence="6">
    <location>
        <begin position="62"/>
        <end position="86"/>
    </location>
</feature>
<dbReference type="PROSITE" id="PS50157">
    <property type="entry name" value="ZINC_FINGER_C2H2_2"/>
    <property type="match status" value="1"/>
</dbReference>
<proteinExistence type="predicted"/>
<dbReference type="SUPFAM" id="SSF57667">
    <property type="entry name" value="beta-beta-alpha zinc fingers"/>
    <property type="match status" value="1"/>
</dbReference>
<feature type="compositionally biased region" description="Basic residues" evidence="5">
    <location>
        <begin position="82"/>
        <end position="95"/>
    </location>
</feature>
<name>A0A9W8ARA1_9FUNG</name>
<dbReference type="EMBL" id="JANBPY010000346">
    <property type="protein sequence ID" value="KAJ1967388.1"/>
    <property type="molecule type" value="Genomic_DNA"/>
</dbReference>
<dbReference type="GO" id="GO:0003676">
    <property type="term" value="F:nucleic acid binding"/>
    <property type="evidence" value="ECO:0007669"/>
    <property type="project" value="InterPro"/>
</dbReference>
<evidence type="ECO:0000259" key="6">
    <source>
        <dbReference type="PROSITE" id="PS50157"/>
    </source>
</evidence>
<dbReference type="InterPro" id="IPR036236">
    <property type="entry name" value="Znf_C2H2_sf"/>
</dbReference>
<dbReference type="Proteomes" id="UP001150925">
    <property type="component" value="Unassembled WGS sequence"/>
</dbReference>
<dbReference type="OrthoDB" id="2108430at2759"/>
<dbReference type="SMART" id="SM00451">
    <property type="entry name" value="ZnF_U1"/>
    <property type="match status" value="1"/>
</dbReference>
<sequence>MEAPNCNPIASFLPPHWQRRDPLPDVFKPLEPNVLYSLHSNHSSIITPHVSHTEPSNPNDPFRCAPCKKTFTNEATWSAHLHTSRHKQTVKKHHPLSTTAPSPKRSSPQTKDKISTTISPDPEALDALRTLRNIHRLKSKSPDQAAHVLWSVSQILWKHGCVRDTFIALTQALDIKLDPAHENSHQVHSLQLGVTVARLRISLCWAKADTLDWIREDLERFWCKFLGCSSETMAYLWDRVDRWSLQTQLDQIQSRILDRLSPKRTASLREAKAWNSFQELAILAACIPVSNANQNKPWVKTGLFGKVLALALCQQFKRWVTLVQHCRSLVSNTDPTVPIWQVKLQGDALLLANDKLVDKQVMDLDTAVGITVDLSQVLQWNLISTLDLVRCQQVADQLQRLYTRLITLKTASGTTLAGTVNLLSQLTKAHVTGDQIWLRTNSEHIIEHCIILWRGDAALHQSTWFESQHTTSSDWQRTLRNLVSHI</sequence>
<dbReference type="InterPro" id="IPR013087">
    <property type="entry name" value="Znf_C2H2_type"/>
</dbReference>
<dbReference type="GO" id="GO:0008270">
    <property type="term" value="F:zinc ion binding"/>
    <property type="evidence" value="ECO:0007669"/>
    <property type="project" value="UniProtKB-KW"/>
</dbReference>
<evidence type="ECO:0000256" key="1">
    <source>
        <dbReference type="ARBA" id="ARBA00022723"/>
    </source>
</evidence>
<dbReference type="AlphaFoldDB" id="A0A9W8ARA1"/>
<evidence type="ECO:0000256" key="5">
    <source>
        <dbReference type="SAM" id="MobiDB-lite"/>
    </source>
</evidence>
<dbReference type="InterPro" id="IPR022755">
    <property type="entry name" value="Znf_C2H2_jaz"/>
</dbReference>
<keyword evidence="1" id="KW-0479">Metal-binding</keyword>
<keyword evidence="2 4" id="KW-0863">Zinc-finger</keyword>
<evidence type="ECO:0000256" key="3">
    <source>
        <dbReference type="ARBA" id="ARBA00022833"/>
    </source>
</evidence>
<evidence type="ECO:0000313" key="7">
    <source>
        <dbReference type="EMBL" id="KAJ1967388.1"/>
    </source>
</evidence>
<evidence type="ECO:0000313" key="8">
    <source>
        <dbReference type="Proteomes" id="UP001150925"/>
    </source>
</evidence>
<gene>
    <name evidence="7" type="ORF">IWQ62_001894</name>
</gene>
<dbReference type="Pfam" id="PF12171">
    <property type="entry name" value="zf-C2H2_jaz"/>
    <property type="match status" value="1"/>
</dbReference>
<comment type="caution">
    <text evidence="7">The sequence shown here is derived from an EMBL/GenBank/DDBJ whole genome shotgun (WGS) entry which is preliminary data.</text>
</comment>
<reference evidence="7" key="1">
    <citation type="submission" date="2022-07" db="EMBL/GenBank/DDBJ databases">
        <title>Phylogenomic reconstructions and comparative analyses of Kickxellomycotina fungi.</title>
        <authorList>
            <person name="Reynolds N.K."/>
            <person name="Stajich J.E."/>
            <person name="Barry K."/>
            <person name="Grigoriev I.V."/>
            <person name="Crous P."/>
            <person name="Smith M.E."/>
        </authorList>
    </citation>
    <scope>NUCLEOTIDE SEQUENCE</scope>
    <source>
        <strain evidence="7">RSA 1196</strain>
    </source>
</reference>
<feature type="compositionally biased region" description="Polar residues" evidence="5">
    <location>
        <begin position="96"/>
        <end position="119"/>
    </location>
</feature>
<protein>
    <recommendedName>
        <fullName evidence="6">C2H2-type domain-containing protein</fullName>
    </recommendedName>
</protein>
<accession>A0A9W8ARA1</accession>
<dbReference type="PROSITE" id="PS00028">
    <property type="entry name" value="ZINC_FINGER_C2H2_1"/>
    <property type="match status" value="1"/>
</dbReference>
<dbReference type="InterPro" id="IPR003604">
    <property type="entry name" value="Matrin/U1-like-C_Znf_C2H2"/>
</dbReference>